<proteinExistence type="predicted"/>
<feature type="transmembrane region" description="Helical" evidence="2">
    <location>
        <begin position="405"/>
        <end position="429"/>
    </location>
</feature>
<protein>
    <submittedName>
        <fullName evidence="3">Uncharacterized protein</fullName>
    </submittedName>
</protein>
<dbReference type="AlphaFoldDB" id="Q2HB36"/>
<feature type="compositionally biased region" description="Polar residues" evidence="1">
    <location>
        <begin position="195"/>
        <end position="204"/>
    </location>
</feature>
<keyword evidence="2" id="KW-1133">Transmembrane helix</keyword>
<keyword evidence="2" id="KW-0812">Transmembrane</keyword>
<dbReference type="OrthoDB" id="2157498at2759"/>
<feature type="region of interest" description="Disordered" evidence="1">
    <location>
        <begin position="195"/>
        <end position="271"/>
    </location>
</feature>
<dbReference type="HOGENOM" id="CLU_030267_1_0_1"/>
<dbReference type="RefSeq" id="XP_001229084.1">
    <property type="nucleotide sequence ID" value="XM_001229083.1"/>
</dbReference>
<feature type="compositionally biased region" description="Low complexity" evidence="1">
    <location>
        <begin position="205"/>
        <end position="220"/>
    </location>
</feature>
<gene>
    <name evidence="3" type="ORF">CHGG_02568</name>
</gene>
<reference evidence="4" key="1">
    <citation type="journal article" date="2015" name="Genome Announc.">
        <title>Draft genome sequence of the cellulolytic fungus Chaetomium globosum.</title>
        <authorList>
            <person name="Cuomo C.A."/>
            <person name="Untereiner W.A."/>
            <person name="Ma L.-J."/>
            <person name="Grabherr M."/>
            <person name="Birren B.W."/>
        </authorList>
    </citation>
    <scope>NUCLEOTIDE SEQUENCE [LARGE SCALE GENOMIC DNA]</scope>
    <source>
        <strain evidence="4">ATCC 6205 / CBS 148.51 / DSM 1962 / NBRC 6347 / NRRL 1970</strain>
    </source>
</reference>
<evidence type="ECO:0000313" key="4">
    <source>
        <dbReference type="Proteomes" id="UP000001056"/>
    </source>
</evidence>
<dbReference type="InterPro" id="IPR029164">
    <property type="entry name" value="PIG-Y"/>
</dbReference>
<feature type="region of interest" description="Disordered" evidence="1">
    <location>
        <begin position="1"/>
        <end position="116"/>
    </location>
</feature>
<feature type="region of interest" description="Disordered" evidence="1">
    <location>
        <begin position="476"/>
        <end position="498"/>
    </location>
</feature>
<dbReference type="eggNOG" id="ENOG502S4R7">
    <property type="taxonomic scope" value="Eukaryota"/>
</dbReference>
<name>Q2HB36_CHAGB</name>
<dbReference type="PANTHER" id="PTHR39400:SF1">
    <property type="entry name" value="PIG-P DOMAIN-CONTAINING PROTEIN"/>
    <property type="match status" value="1"/>
</dbReference>
<accession>Q2HB36</accession>
<dbReference type="Pfam" id="PF15159">
    <property type="entry name" value="PIG-Y"/>
    <property type="match status" value="1"/>
</dbReference>
<feature type="compositionally biased region" description="Low complexity" evidence="1">
    <location>
        <begin position="1"/>
        <end position="21"/>
    </location>
</feature>
<organism evidence="3 4">
    <name type="scientific">Chaetomium globosum (strain ATCC 6205 / CBS 148.51 / DSM 1962 / NBRC 6347 / NRRL 1970)</name>
    <name type="common">Soil fungus</name>
    <dbReference type="NCBI Taxonomy" id="306901"/>
    <lineage>
        <taxon>Eukaryota</taxon>
        <taxon>Fungi</taxon>
        <taxon>Dikarya</taxon>
        <taxon>Ascomycota</taxon>
        <taxon>Pezizomycotina</taxon>
        <taxon>Sordariomycetes</taxon>
        <taxon>Sordariomycetidae</taxon>
        <taxon>Sordariales</taxon>
        <taxon>Chaetomiaceae</taxon>
        <taxon>Chaetomium</taxon>
    </lineage>
</organism>
<dbReference type="GeneID" id="4389325"/>
<dbReference type="InParanoid" id="Q2HB36"/>
<dbReference type="STRING" id="306901.Q2HB36"/>
<dbReference type="EMBL" id="CH408030">
    <property type="protein sequence ID" value="EAQ90633.1"/>
    <property type="molecule type" value="Genomic_DNA"/>
</dbReference>
<dbReference type="PANTHER" id="PTHR39400">
    <property type="entry name" value="YALI0E29227P"/>
    <property type="match status" value="1"/>
</dbReference>
<evidence type="ECO:0000256" key="1">
    <source>
        <dbReference type="SAM" id="MobiDB-lite"/>
    </source>
</evidence>
<dbReference type="Proteomes" id="UP000001056">
    <property type="component" value="Unassembled WGS sequence"/>
</dbReference>
<feature type="transmembrane region" description="Helical" evidence="2">
    <location>
        <begin position="360"/>
        <end position="385"/>
    </location>
</feature>
<evidence type="ECO:0000256" key="2">
    <source>
        <dbReference type="SAM" id="Phobius"/>
    </source>
</evidence>
<sequence length="546" mass="58270">MEQPTSAPTTPDAPPASNSNRPPAPGRKRSSSGAGGLLSKLPFMRSTGEHRPRSRRNTLEADPAVPAPTLPIPSFTSIPADAPQNHVPASPPTTAPLPHILQHQTAQQKTRRRRGSLRKVALLGRGAQRERREGRGLTIDTTLDDGSNGTPYEIIATGTGPLASSPVPIDGSPNAIPIPKSGGAGQPYGLGITGQKTRSSMDGHTSTSDPDATPTAALAPNHLGTTASNPPIITAADKRPSISYSTTDDEDTLHMARPSPPSLAIPRATTPSLSLSSSSAISLLRPDRASLSSGSESYYLTRPPGLSSASSAIGTLPSLQRRRSATIQRAKSPLGLSSLAAPLPQADADWDYAETEWWGWIILVVTWTVFVIGMGSCLGVWSWAWDVGTTPYAPPELEDDPTLPIVGYYPALMILTGVMAWVWVVVAWTGMKYFRHAQKTCQSTEVVRGYLQERESFPFHPFSSPSPVHPVRKELVTKSSGRAKAQPPGPNPNRTQNQATYETVLSAIPRMGTRQFLGNGTALSATQFHSTRRPLVKANSKVGCRN</sequence>
<evidence type="ECO:0000313" key="3">
    <source>
        <dbReference type="EMBL" id="EAQ90633.1"/>
    </source>
</evidence>
<keyword evidence="4" id="KW-1185">Reference proteome</keyword>
<keyword evidence="2" id="KW-0472">Membrane</keyword>
<dbReference type="VEuPathDB" id="FungiDB:CHGG_02568"/>